<feature type="transmembrane region" description="Helical" evidence="2">
    <location>
        <begin position="342"/>
        <end position="366"/>
    </location>
</feature>
<feature type="region of interest" description="Disordered" evidence="1">
    <location>
        <begin position="1"/>
        <end position="152"/>
    </location>
</feature>
<evidence type="ECO:0000313" key="4">
    <source>
        <dbReference type="Proteomes" id="UP000237144"/>
    </source>
</evidence>
<evidence type="ECO:0000256" key="2">
    <source>
        <dbReference type="SAM" id="Phobius"/>
    </source>
</evidence>
<dbReference type="EMBL" id="PJQD01000029">
    <property type="protein sequence ID" value="POY74055.1"/>
    <property type="molecule type" value="Genomic_DNA"/>
</dbReference>
<keyword evidence="4" id="KW-1185">Reference proteome</keyword>
<feature type="compositionally biased region" description="Polar residues" evidence="1">
    <location>
        <begin position="57"/>
        <end position="68"/>
    </location>
</feature>
<protein>
    <submittedName>
        <fullName evidence="3">Uncharacterized protein</fullName>
    </submittedName>
</protein>
<dbReference type="GO" id="GO:0071944">
    <property type="term" value="C:cell periphery"/>
    <property type="evidence" value="ECO:0007669"/>
    <property type="project" value="TreeGrafter"/>
</dbReference>
<sequence>MEPRDRRRSSTSTAPARYQFPQGQRIVVTTPAWARNLPPDELSDDEDPGVRGDLVPTRSTAGSSTSPRRNPAATSGPGRANGSVQPRQSPTSYTNGSAARSPHETADSPATSSSPPTSAEQTTPLLPSPPPEAHAEDEVQRNGAGRLPPPVMNAHDRGWWTFTLPGKYLDRVHGYINYNEKGKLRTRESELDTGIAADQGTDDEDVRSMRSTRSVRSWISRASRRSRTGDVEKREYHNKMRNHMSLRLPTAPKVFSMNQTTTPGWSQPWTPFRRERTQNDLLDPFELTQQQTGRQSKRSRFERFILENPFSPLFLRTINLCLIATTLGLASRIRLLEDRHNAIGIIGSSTLFAIIVGPFAIVHIFITLYIEYFGRPIGLWRISKKMFYTLTELIFICLYSAVLALVFGDLFTSSLECTSWTPYRRYNLPPPATVGSAKVDGSVASEICNEQIAQVVVIFVSVIFYIIVLVISLWRIFAKVSRTT</sequence>
<dbReference type="GO" id="GO:0000324">
    <property type="term" value="C:fungal-type vacuole"/>
    <property type="evidence" value="ECO:0007669"/>
    <property type="project" value="TreeGrafter"/>
</dbReference>
<keyword evidence="2" id="KW-0812">Transmembrane</keyword>
<keyword evidence="2" id="KW-1133">Transmembrane helix</keyword>
<accession>A0A2S5BB99</accession>
<feature type="transmembrane region" description="Helical" evidence="2">
    <location>
        <begin position="452"/>
        <end position="474"/>
    </location>
</feature>
<dbReference type="InterPro" id="IPR037737">
    <property type="entry name" value="Srf1"/>
</dbReference>
<dbReference type="Proteomes" id="UP000237144">
    <property type="component" value="Unassembled WGS sequence"/>
</dbReference>
<evidence type="ECO:0000256" key="1">
    <source>
        <dbReference type="SAM" id="MobiDB-lite"/>
    </source>
</evidence>
<feature type="compositionally biased region" description="Polar residues" evidence="1">
    <location>
        <begin position="82"/>
        <end position="98"/>
    </location>
</feature>
<organism evidence="3 4">
    <name type="scientific">Rhodotorula taiwanensis</name>
    <dbReference type="NCBI Taxonomy" id="741276"/>
    <lineage>
        <taxon>Eukaryota</taxon>
        <taxon>Fungi</taxon>
        <taxon>Dikarya</taxon>
        <taxon>Basidiomycota</taxon>
        <taxon>Pucciniomycotina</taxon>
        <taxon>Microbotryomycetes</taxon>
        <taxon>Sporidiobolales</taxon>
        <taxon>Sporidiobolaceae</taxon>
        <taxon>Rhodotorula</taxon>
    </lineage>
</organism>
<dbReference type="OrthoDB" id="1436450at2759"/>
<dbReference type="AlphaFoldDB" id="A0A2S5BB99"/>
<reference evidence="3 4" key="1">
    <citation type="journal article" date="2018" name="Front. Microbiol.">
        <title>Prospects for Fungal Bioremediation of Acidic Radioactive Waste Sites: Characterization and Genome Sequence of Rhodotorula taiwanensis MD1149.</title>
        <authorList>
            <person name="Tkavc R."/>
            <person name="Matrosova V.Y."/>
            <person name="Grichenko O.E."/>
            <person name="Gostincar C."/>
            <person name="Volpe R.P."/>
            <person name="Klimenkova P."/>
            <person name="Gaidamakova E.K."/>
            <person name="Zhou C.E."/>
            <person name="Stewart B.J."/>
            <person name="Lyman M.G."/>
            <person name="Malfatti S.A."/>
            <person name="Rubinfeld B."/>
            <person name="Courtot M."/>
            <person name="Singh J."/>
            <person name="Dalgard C.L."/>
            <person name="Hamilton T."/>
            <person name="Frey K.G."/>
            <person name="Gunde-Cimerman N."/>
            <person name="Dugan L."/>
            <person name="Daly M.J."/>
        </authorList>
    </citation>
    <scope>NUCLEOTIDE SEQUENCE [LARGE SCALE GENOMIC DNA]</scope>
    <source>
        <strain evidence="3 4">MD1149</strain>
    </source>
</reference>
<evidence type="ECO:0000313" key="3">
    <source>
        <dbReference type="EMBL" id="POY74055.1"/>
    </source>
</evidence>
<comment type="caution">
    <text evidence="3">The sequence shown here is derived from an EMBL/GenBank/DDBJ whole genome shotgun (WGS) entry which is preliminary data.</text>
</comment>
<dbReference type="PANTHER" id="PTHR36819:SF1">
    <property type="entry name" value="REGULATOR OF PHOSPHOLIPASE D SRF1"/>
    <property type="match status" value="1"/>
</dbReference>
<feature type="compositionally biased region" description="Low complexity" evidence="1">
    <location>
        <begin position="107"/>
        <end position="124"/>
    </location>
</feature>
<keyword evidence="2" id="KW-0472">Membrane</keyword>
<proteinExistence type="predicted"/>
<name>A0A2S5BB99_9BASI</name>
<feature type="transmembrane region" description="Helical" evidence="2">
    <location>
        <begin position="387"/>
        <end position="407"/>
    </location>
</feature>
<dbReference type="PANTHER" id="PTHR36819">
    <property type="entry name" value="REGULATOR OF PHOSPHOLIPASE D SRF1"/>
    <property type="match status" value="1"/>
</dbReference>
<gene>
    <name evidence="3" type="ORF">BMF94_2867</name>
</gene>